<evidence type="ECO:0000313" key="2">
    <source>
        <dbReference type="Proteomes" id="UP000076962"/>
    </source>
</evidence>
<dbReference type="Proteomes" id="UP000076962">
    <property type="component" value="Unassembled WGS sequence"/>
</dbReference>
<gene>
    <name evidence="1" type="ORF">THIOM_000661</name>
</gene>
<accession>A0A176S684</accession>
<dbReference type="AlphaFoldDB" id="A0A176S684"/>
<comment type="caution">
    <text evidence="1">The sequence shown here is derived from an EMBL/GenBank/DDBJ whole genome shotgun (WGS) entry which is preliminary data.</text>
</comment>
<keyword evidence="2" id="KW-1185">Reference proteome</keyword>
<evidence type="ECO:0000313" key="1">
    <source>
        <dbReference type="EMBL" id="OAD23510.1"/>
    </source>
</evidence>
<organism evidence="1 2">
    <name type="scientific">Candidatus Thiomargarita nelsonii</name>
    <dbReference type="NCBI Taxonomy" id="1003181"/>
    <lineage>
        <taxon>Bacteria</taxon>
        <taxon>Pseudomonadati</taxon>
        <taxon>Pseudomonadota</taxon>
        <taxon>Gammaproteobacteria</taxon>
        <taxon>Thiotrichales</taxon>
        <taxon>Thiotrichaceae</taxon>
        <taxon>Thiomargarita</taxon>
    </lineage>
</organism>
<proteinExistence type="predicted"/>
<reference evidence="1 2" key="1">
    <citation type="submission" date="2016-05" db="EMBL/GenBank/DDBJ databases">
        <title>Single-cell genome of chain-forming Candidatus Thiomargarita nelsonii and comparison to other large sulfur-oxidizing bacteria.</title>
        <authorList>
            <person name="Winkel M."/>
            <person name="Salman V."/>
            <person name="Woyke T."/>
            <person name="Schulz-Vogt H."/>
            <person name="Richter M."/>
            <person name="Flood B."/>
            <person name="Bailey J."/>
            <person name="Amann R."/>
            <person name="Mussmann M."/>
        </authorList>
    </citation>
    <scope>NUCLEOTIDE SEQUENCE [LARGE SCALE GENOMIC DNA]</scope>
    <source>
        <strain evidence="1 2">THI036</strain>
    </source>
</reference>
<name>A0A176S684_9GAMM</name>
<sequence>MGSFSDLSLSTDVFLTGSAITDQLFESLSLAKEFENIIKMSLNKTMLSKQTILGLTKLKHLKSLDIADENDEFINVLQELKAKLNDCYIELNRQEINT</sequence>
<dbReference type="EMBL" id="LUTY01000327">
    <property type="protein sequence ID" value="OAD23510.1"/>
    <property type="molecule type" value="Genomic_DNA"/>
</dbReference>
<protein>
    <submittedName>
        <fullName evidence="1">Uncharacterized protein</fullName>
    </submittedName>
</protein>